<dbReference type="GO" id="GO:0016324">
    <property type="term" value="C:apical plasma membrane"/>
    <property type="evidence" value="ECO:0007669"/>
    <property type="project" value="UniProtKB-SubCell"/>
</dbReference>
<reference evidence="12" key="2">
    <citation type="submission" date="2025-08" db="UniProtKB">
        <authorList>
            <consortium name="Ensembl"/>
        </authorList>
    </citation>
    <scope>IDENTIFICATION</scope>
</reference>
<evidence type="ECO:0000256" key="10">
    <source>
        <dbReference type="SAM" id="MobiDB-lite"/>
    </source>
</evidence>
<evidence type="ECO:0000256" key="4">
    <source>
        <dbReference type="ARBA" id="ARBA00022692"/>
    </source>
</evidence>
<dbReference type="HOGENOM" id="CLU_1025035_0_0_1"/>
<evidence type="ECO:0000313" key="13">
    <source>
        <dbReference type="Proteomes" id="UP000002280"/>
    </source>
</evidence>
<keyword evidence="3" id="KW-0597">Phosphoprotein</keyword>
<evidence type="ECO:0000256" key="7">
    <source>
        <dbReference type="ARBA" id="ARBA00037861"/>
    </source>
</evidence>
<evidence type="ECO:0000256" key="6">
    <source>
        <dbReference type="ARBA" id="ARBA00023136"/>
    </source>
</evidence>
<dbReference type="PANTHER" id="PTHR15296:SF0">
    <property type="entry name" value="PDZK1-INTERACTING PROTEIN 1"/>
    <property type="match status" value="1"/>
</dbReference>
<dbReference type="AlphaFoldDB" id="F7F4F3"/>
<dbReference type="PANTHER" id="PTHR15296">
    <property type="entry name" value="MEMBRANE-ASSOCIATED PROTEIN MAP17"/>
    <property type="match status" value="1"/>
</dbReference>
<feature type="transmembrane region" description="Helical" evidence="11">
    <location>
        <begin position="186"/>
        <end position="206"/>
    </location>
</feature>
<evidence type="ECO:0000313" key="12">
    <source>
        <dbReference type="Ensembl" id="ENSMODP00000001835.3"/>
    </source>
</evidence>
<proteinExistence type="inferred from homology"/>
<protein>
    <recommendedName>
        <fullName evidence="1">PDZK1-interacting protein 1</fullName>
    </recommendedName>
</protein>
<evidence type="ECO:0000256" key="2">
    <source>
        <dbReference type="ARBA" id="ARBA00022475"/>
    </source>
</evidence>
<dbReference type="Pfam" id="PF15807">
    <property type="entry name" value="MAP17"/>
    <property type="match status" value="1"/>
</dbReference>
<comment type="similarity">
    <text evidence="8">Belongs to the PDZK1-interacting protein 1/SMIM24 family.</text>
</comment>
<evidence type="ECO:0000256" key="11">
    <source>
        <dbReference type="SAM" id="Phobius"/>
    </source>
</evidence>
<dbReference type="GeneTree" id="ENSGT00940000154660"/>
<organism evidence="12 13">
    <name type="scientific">Monodelphis domestica</name>
    <name type="common">Gray short-tailed opossum</name>
    <dbReference type="NCBI Taxonomy" id="13616"/>
    <lineage>
        <taxon>Eukaryota</taxon>
        <taxon>Metazoa</taxon>
        <taxon>Chordata</taxon>
        <taxon>Craniata</taxon>
        <taxon>Vertebrata</taxon>
        <taxon>Euteleostomi</taxon>
        <taxon>Mammalia</taxon>
        <taxon>Metatheria</taxon>
        <taxon>Didelphimorphia</taxon>
        <taxon>Didelphidae</taxon>
        <taxon>Monodelphis</taxon>
    </lineage>
</organism>
<keyword evidence="6 11" id="KW-0472">Membrane</keyword>
<comment type="subunit">
    <text evidence="9">Forms a heterodimer (via N-terminal transmembrane helix) with SLC5A2/SGLT2 (via TM13); this interaction enhances SLC5A2 transporter activity. Interacts with PDZK1.</text>
</comment>
<dbReference type="eggNOG" id="ENOG502SAPW">
    <property type="taxonomic scope" value="Eukaryota"/>
</dbReference>
<dbReference type="STRING" id="13616.ENSMODP00000001835"/>
<sequence>SQPAQLWPPRSCQGVGQERGQPFQGFPEPWEARGGRRGSVCLARQGRPPPSQHSGGAPSALTWRSEGWAQASQGRPWGPLRGPGCQGSVPAGGGAAWEEAGLEGRGGAGGAADPPLHRQLWEGRVLRAPTWSFCLGGPRIASDLGSRRERKEEAPGMEALELVLLCLLIVAEPVTCQQGLGKLEPWMQGLIAVAVFLALVAIAFAVNRFWCQEEPEPVTTVMSIGGKSDGNLAGVDGRYSSMALSFRSNEHKNAYENENVMEDIPRVRSTPM</sequence>
<comment type="subcellular location">
    <subcellularLocation>
        <location evidence="7">Apical cell membrane</location>
        <topology evidence="7">Single-pass membrane protein</topology>
    </subcellularLocation>
</comment>
<dbReference type="InterPro" id="IPR031627">
    <property type="entry name" value="PDZK1IP1/SMIM24"/>
</dbReference>
<accession>F7F4F3</accession>
<keyword evidence="2" id="KW-1003">Cell membrane</keyword>
<evidence type="ECO:0000256" key="5">
    <source>
        <dbReference type="ARBA" id="ARBA00022989"/>
    </source>
</evidence>
<dbReference type="Proteomes" id="UP000002280">
    <property type="component" value="Chromosome 2"/>
</dbReference>
<name>F7F4F3_MONDO</name>
<reference evidence="12 13" key="1">
    <citation type="journal article" date="2007" name="Nature">
        <title>Genome of the marsupial Monodelphis domestica reveals innovation in non-coding sequences.</title>
        <authorList>
            <person name="Mikkelsen T.S."/>
            <person name="Wakefield M.J."/>
            <person name="Aken B."/>
            <person name="Amemiya C.T."/>
            <person name="Chang J.L."/>
            <person name="Duke S."/>
            <person name="Garber M."/>
            <person name="Gentles A.J."/>
            <person name="Goodstadt L."/>
            <person name="Heger A."/>
            <person name="Jurka J."/>
            <person name="Kamal M."/>
            <person name="Mauceli E."/>
            <person name="Searle S.M."/>
            <person name="Sharpe T."/>
            <person name="Baker M.L."/>
            <person name="Batzer M.A."/>
            <person name="Benos P.V."/>
            <person name="Belov K."/>
            <person name="Clamp M."/>
            <person name="Cook A."/>
            <person name="Cuff J."/>
            <person name="Das R."/>
            <person name="Davidow L."/>
            <person name="Deakin J.E."/>
            <person name="Fazzari M.J."/>
            <person name="Glass J.L."/>
            <person name="Grabherr M."/>
            <person name="Greally J.M."/>
            <person name="Gu W."/>
            <person name="Hore T.A."/>
            <person name="Huttley G.A."/>
            <person name="Kleber M."/>
            <person name="Jirtle R.L."/>
            <person name="Koina E."/>
            <person name="Lee J.T."/>
            <person name="Mahony S."/>
            <person name="Marra M.A."/>
            <person name="Miller R.D."/>
            <person name="Nicholls R.D."/>
            <person name="Oda M."/>
            <person name="Papenfuss A.T."/>
            <person name="Parra Z.E."/>
            <person name="Pollock D.D."/>
            <person name="Ray D.A."/>
            <person name="Schein J.E."/>
            <person name="Speed T.P."/>
            <person name="Thompson K."/>
            <person name="VandeBerg J.L."/>
            <person name="Wade C.M."/>
            <person name="Walker J.A."/>
            <person name="Waters P.D."/>
            <person name="Webber C."/>
            <person name="Weidman J.R."/>
            <person name="Xie X."/>
            <person name="Zody M.C."/>
            <person name="Baldwin J."/>
            <person name="Abdouelleil A."/>
            <person name="Abdulkadir J."/>
            <person name="Abebe A."/>
            <person name="Abera B."/>
            <person name="Abreu J."/>
            <person name="Acer S.C."/>
            <person name="Aftuck L."/>
            <person name="Alexander A."/>
            <person name="An P."/>
            <person name="Anderson E."/>
            <person name="Anderson S."/>
            <person name="Arachi H."/>
            <person name="Azer M."/>
            <person name="Bachantsang P."/>
            <person name="Barry A."/>
            <person name="Bayul T."/>
            <person name="Berlin A."/>
            <person name="Bessette D."/>
            <person name="Bloom T."/>
            <person name="Bloom T."/>
            <person name="Boguslavskiy L."/>
            <person name="Bonnet C."/>
            <person name="Boukhgalter B."/>
            <person name="Bourzgui I."/>
            <person name="Brown A."/>
            <person name="Cahill P."/>
            <person name="Channer S."/>
            <person name="Cheshatsang Y."/>
            <person name="Chuda L."/>
            <person name="Citroen M."/>
            <person name="Collymore A."/>
            <person name="Cooke P."/>
            <person name="Costello M."/>
            <person name="D'Aco K."/>
            <person name="Daza R."/>
            <person name="De Haan G."/>
            <person name="DeGray S."/>
            <person name="DeMaso C."/>
            <person name="Dhargay N."/>
            <person name="Dooley K."/>
            <person name="Dooley E."/>
            <person name="Doricent M."/>
            <person name="Dorje P."/>
            <person name="Dorjee K."/>
            <person name="Dupes A."/>
            <person name="Elong R."/>
            <person name="Falk J."/>
            <person name="Farina A."/>
            <person name="Faro S."/>
            <person name="Ferguson D."/>
            <person name="Fisher S."/>
            <person name="Foley C.D."/>
            <person name="Franke A."/>
            <person name="Friedrich D."/>
            <person name="Gadbois L."/>
            <person name="Gearin G."/>
            <person name="Gearin C.R."/>
            <person name="Giannoukos G."/>
            <person name="Goode T."/>
            <person name="Graham J."/>
            <person name="Grandbois E."/>
            <person name="Grewal S."/>
            <person name="Gyaltsen K."/>
            <person name="Hafez N."/>
            <person name="Hagos B."/>
            <person name="Hall J."/>
            <person name="Henson C."/>
            <person name="Hollinger A."/>
            <person name="Honan T."/>
            <person name="Huard M.D."/>
            <person name="Hughes L."/>
            <person name="Hurhula B."/>
            <person name="Husby M.E."/>
            <person name="Kamat A."/>
            <person name="Kanga B."/>
            <person name="Kashin S."/>
            <person name="Khazanovich D."/>
            <person name="Kisner P."/>
            <person name="Lance K."/>
            <person name="Lara M."/>
            <person name="Lee W."/>
            <person name="Lennon N."/>
            <person name="Letendre F."/>
            <person name="LeVine R."/>
            <person name="Lipovsky A."/>
            <person name="Liu X."/>
            <person name="Liu J."/>
            <person name="Liu S."/>
            <person name="Lokyitsang T."/>
            <person name="Lokyitsang Y."/>
            <person name="Lubonja R."/>
            <person name="Lui A."/>
            <person name="MacDonald P."/>
            <person name="Magnisalis V."/>
            <person name="Maru K."/>
            <person name="Matthews C."/>
            <person name="McCusker W."/>
            <person name="McDonough S."/>
            <person name="Mehta T."/>
            <person name="Meldrim J."/>
            <person name="Meneus L."/>
            <person name="Mihai O."/>
            <person name="Mihalev A."/>
            <person name="Mihova T."/>
            <person name="Mittelman R."/>
            <person name="Mlenga V."/>
            <person name="Montmayeur A."/>
            <person name="Mulrain L."/>
            <person name="Navidi A."/>
            <person name="Naylor J."/>
            <person name="Negash T."/>
            <person name="Nguyen T."/>
            <person name="Nguyen N."/>
            <person name="Nicol R."/>
            <person name="Norbu C."/>
            <person name="Norbu N."/>
            <person name="Novod N."/>
            <person name="O'Neill B."/>
            <person name="Osman S."/>
            <person name="Markiewicz E."/>
            <person name="Oyono O.L."/>
            <person name="Patti C."/>
            <person name="Phunkhang P."/>
            <person name="Pierre F."/>
            <person name="Priest M."/>
            <person name="Raghuraman S."/>
            <person name="Rege F."/>
            <person name="Reyes R."/>
            <person name="Rise C."/>
            <person name="Rogov P."/>
            <person name="Ross K."/>
            <person name="Ryan E."/>
            <person name="Settipalli S."/>
            <person name="Shea T."/>
            <person name="Sherpa N."/>
            <person name="Shi L."/>
            <person name="Shih D."/>
            <person name="Sparrow T."/>
            <person name="Spaulding J."/>
            <person name="Stalker J."/>
            <person name="Stange-Thomann N."/>
            <person name="Stavropoulos S."/>
            <person name="Stone C."/>
            <person name="Strader C."/>
            <person name="Tesfaye S."/>
            <person name="Thomson T."/>
            <person name="Thoulutsang Y."/>
            <person name="Thoulutsang D."/>
            <person name="Topham K."/>
            <person name="Topping I."/>
            <person name="Tsamla T."/>
            <person name="Vassiliev H."/>
            <person name="Vo A."/>
            <person name="Wangchuk T."/>
            <person name="Wangdi T."/>
            <person name="Weiand M."/>
            <person name="Wilkinson J."/>
            <person name="Wilson A."/>
            <person name="Yadav S."/>
            <person name="Young G."/>
            <person name="Yu Q."/>
            <person name="Zembek L."/>
            <person name="Zhong D."/>
            <person name="Zimmer A."/>
            <person name="Zwirko Z."/>
            <person name="Jaffe D.B."/>
            <person name="Alvarez P."/>
            <person name="Brockman W."/>
            <person name="Butler J."/>
            <person name="Chin C."/>
            <person name="Gnerre S."/>
            <person name="MacCallum I."/>
            <person name="Graves J.A."/>
            <person name="Ponting C.P."/>
            <person name="Breen M."/>
            <person name="Samollow P.B."/>
            <person name="Lander E.S."/>
            <person name="Lindblad-Toh K."/>
        </authorList>
    </citation>
    <scope>NUCLEOTIDE SEQUENCE [LARGE SCALE GENOMIC DNA]</scope>
</reference>
<feature type="region of interest" description="Disordered" evidence="10">
    <location>
        <begin position="1"/>
        <end position="111"/>
    </location>
</feature>
<evidence type="ECO:0000256" key="1">
    <source>
        <dbReference type="ARBA" id="ARBA00018942"/>
    </source>
</evidence>
<keyword evidence="4 11" id="KW-0812">Transmembrane</keyword>
<dbReference type="Bgee" id="ENSMODG00000001509">
    <property type="expression patterns" value="Expressed in adult mammalian kidney and 17 other cell types or tissues"/>
</dbReference>
<dbReference type="Ensembl" id="ENSMODT00000001875.4">
    <property type="protein sequence ID" value="ENSMODP00000001835.3"/>
    <property type="gene ID" value="ENSMODG00000001509.4"/>
</dbReference>
<evidence type="ECO:0000256" key="8">
    <source>
        <dbReference type="ARBA" id="ARBA00049650"/>
    </source>
</evidence>
<reference evidence="12" key="3">
    <citation type="submission" date="2025-09" db="UniProtKB">
        <authorList>
            <consortium name="Ensembl"/>
        </authorList>
    </citation>
    <scope>IDENTIFICATION</scope>
</reference>
<keyword evidence="5 11" id="KW-1133">Transmembrane helix</keyword>
<keyword evidence="13" id="KW-1185">Reference proteome</keyword>
<evidence type="ECO:0000256" key="9">
    <source>
        <dbReference type="ARBA" id="ARBA00049690"/>
    </source>
</evidence>
<dbReference type="InParanoid" id="F7F4F3"/>
<evidence type="ECO:0000256" key="3">
    <source>
        <dbReference type="ARBA" id="ARBA00022553"/>
    </source>
</evidence>